<evidence type="ECO:0000256" key="1">
    <source>
        <dbReference type="ARBA" id="ARBA00007532"/>
    </source>
</evidence>
<dbReference type="PANTHER" id="PTHR22912:SF151">
    <property type="entry name" value="DIHYDROLIPOYL DEHYDROGENASE, MITOCHONDRIAL"/>
    <property type="match status" value="1"/>
</dbReference>
<comment type="caution">
    <text evidence="3">The sequence shown here is derived from an EMBL/GenBank/DDBJ whole genome shotgun (WGS) entry which is preliminary data.</text>
</comment>
<proteinExistence type="inferred from homology"/>
<dbReference type="Gene3D" id="3.50.50.60">
    <property type="entry name" value="FAD/NAD(P)-binding domain"/>
    <property type="match status" value="1"/>
</dbReference>
<dbReference type="InterPro" id="IPR023753">
    <property type="entry name" value="FAD/NAD-binding_dom"/>
</dbReference>
<feature type="domain" description="FAD/NAD(P)-binding" evidence="2">
    <location>
        <begin position="4"/>
        <end position="66"/>
    </location>
</feature>
<evidence type="ECO:0000259" key="2">
    <source>
        <dbReference type="Pfam" id="PF07992"/>
    </source>
</evidence>
<evidence type="ECO:0000313" key="4">
    <source>
        <dbReference type="Proteomes" id="UP000256488"/>
    </source>
</evidence>
<accession>A0A3E0WJI0</accession>
<dbReference type="InterPro" id="IPR050151">
    <property type="entry name" value="Class-I_Pyr_Nuc-Dis_Oxidored"/>
</dbReference>
<dbReference type="EMBL" id="NFZX01000067">
    <property type="protein sequence ID" value="RFA32373.1"/>
    <property type="molecule type" value="Genomic_DNA"/>
</dbReference>
<evidence type="ECO:0000313" key="3">
    <source>
        <dbReference type="EMBL" id="RFA32373.1"/>
    </source>
</evidence>
<dbReference type="Proteomes" id="UP000256488">
    <property type="component" value="Unassembled WGS sequence"/>
</dbReference>
<comment type="similarity">
    <text evidence="1">Belongs to the class-I pyridine nucleotide-disulfide oxidoreductase family.</text>
</comment>
<dbReference type="PANTHER" id="PTHR22912">
    <property type="entry name" value="DISULFIDE OXIDOREDUCTASE"/>
    <property type="match status" value="1"/>
</dbReference>
<reference evidence="3 4" key="1">
    <citation type="submission" date="2017-05" db="EMBL/GenBank/DDBJ databases">
        <title>Virgibacillus sp. AK90 isolated from a saltern of Kakinada, India.</title>
        <authorList>
            <person name="Gupta V."/>
            <person name="Sidhu C."/>
            <person name="Korpole S."/>
            <person name="Pinnaka A.K."/>
        </authorList>
    </citation>
    <scope>NUCLEOTIDE SEQUENCE [LARGE SCALE GENOMIC DNA]</scope>
    <source>
        <strain evidence="3 4">AK90</strain>
    </source>
</reference>
<dbReference type="GO" id="GO:0006103">
    <property type="term" value="P:2-oxoglutarate metabolic process"/>
    <property type="evidence" value="ECO:0007669"/>
    <property type="project" value="TreeGrafter"/>
</dbReference>
<protein>
    <recommendedName>
        <fullName evidence="2">FAD/NAD(P)-binding domain-containing protein</fullName>
    </recommendedName>
</protein>
<dbReference type="PRINTS" id="PR00411">
    <property type="entry name" value="PNDRDTASEI"/>
</dbReference>
<dbReference type="RefSeq" id="WP_116279527.1">
    <property type="nucleotide sequence ID" value="NZ_NFZX01000067.1"/>
</dbReference>
<dbReference type="Pfam" id="PF07992">
    <property type="entry name" value="Pyr_redox_2"/>
    <property type="match status" value="1"/>
</dbReference>
<dbReference type="AlphaFoldDB" id="A0A3E0WJI0"/>
<dbReference type="GO" id="GO:0050660">
    <property type="term" value="F:flavin adenine dinucleotide binding"/>
    <property type="evidence" value="ECO:0007669"/>
    <property type="project" value="TreeGrafter"/>
</dbReference>
<name>A0A3E0WJI0_9BACI</name>
<dbReference type="InterPro" id="IPR036188">
    <property type="entry name" value="FAD/NAD-bd_sf"/>
</dbReference>
<sequence length="74" mass="7731">MFTYDVAIIGAGAGGLNTAMEAISMGKKVVLVDKYKPGGECTWAGCIPSKALIQLADEIHTAKNMPTLKSMGSK</sequence>
<dbReference type="SUPFAM" id="SSF51905">
    <property type="entry name" value="FAD/NAD(P)-binding domain"/>
    <property type="match status" value="1"/>
</dbReference>
<organism evidence="3 4">
    <name type="scientific">Virgibacillus dokdonensis</name>
    <dbReference type="NCBI Taxonomy" id="302167"/>
    <lineage>
        <taxon>Bacteria</taxon>
        <taxon>Bacillati</taxon>
        <taxon>Bacillota</taxon>
        <taxon>Bacilli</taxon>
        <taxon>Bacillales</taxon>
        <taxon>Bacillaceae</taxon>
        <taxon>Virgibacillus</taxon>
    </lineage>
</organism>
<dbReference type="GO" id="GO:0004148">
    <property type="term" value="F:dihydrolipoyl dehydrogenase (NADH) activity"/>
    <property type="evidence" value="ECO:0007669"/>
    <property type="project" value="TreeGrafter"/>
</dbReference>
<gene>
    <name evidence="3" type="ORF">CAI16_18200</name>
</gene>